<evidence type="ECO:0000313" key="2">
    <source>
        <dbReference type="Proteomes" id="UP001596443"/>
    </source>
</evidence>
<dbReference type="InterPro" id="IPR002774">
    <property type="entry name" value="Flagellin_arc-type"/>
</dbReference>
<evidence type="ECO:0008006" key="3">
    <source>
        <dbReference type="Google" id="ProtNLM"/>
    </source>
</evidence>
<organism evidence="1 2">
    <name type="scientific">Halobaculum halobium</name>
    <dbReference type="NCBI Taxonomy" id="3032281"/>
    <lineage>
        <taxon>Archaea</taxon>
        <taxon>Methanobacteriati</taxon>
        <taxon>Methanobacteriota</taxon>
        <taxon>Stenosarchaea group</taxon>
        <taxon>Halobacteria</taxon>
        <taxon>Halobacteriales</taxon>
        <taxon>Haloferacaceae</taxon>
        <taxon>Halobaculum</taxon>
    </lineage>
</organism>
<gene>
    <name evidence="1" type="ORF">ACFQFD_12930</name>
</gene>
<dbReference type="Proteomes" id="UP001596443">
    <property type="component" value="Unassembled WGS sequence"/>
</dbReference>
<proteinExistence type="predicted"/>
<comment type="caution">
    <text evidence="1">The sequence shown here is derived from an EMBL/GenBank/DDBJ whole genome shotgun (WGS) entry which is preliminary data.</text>
</comment>
<reference evidence="1 2" key="1">
    <citation type="journal article" date="2019" name="Int. J. Syst. Evol. Microbiol.">
        <title>The Global Catalogue of Microorganisms (GCM) 10K type strain sequencing project: providing services to taxonomists for standard genome sequencing and annotation.</title>
        <authorList>
            <consortium name="The Broad Institute Genomics Platform"/>
            <consortium name="The Broad Institute Genome Sequencing Center for Infectious Disease"/>
            <person name="Wu L."/>
            <person name="Ma J."/>
        </authorList>
    </citation>
    <scope>NUCLEOTIDE SEQUENCE [LARGE SCALE GENOMIC DNA]</scope>
    <source>
        <strain evidence="1 2">SYNS20</strain>
    </source>
</reference>
<sequence>MGLSVSASAGVVFLGVFLAIGIVYPAAANGFEQVTDARHDATDRALEQANTGVDVTNATYDTTTETLVVNATNDGTTTVDVSDATLLVDNEIPASADTTVTVAGDADTDVWLPGETARFEVDLGSAPNRTQVVVDHGVRDATGVEVN</sequence>
<accession>A0ABD5TC72</accession>
<dbReference type="GeneID" id="81209961"/>
<protein>
    <recommendedName>
        <fullName evidence="3">Flagellar protein FlaF</fullName>
    </recommendedName>
</protein>
<dbReference type="AlphaFoldDB" id="A0ABD5TC72"/>
<dbReference type="EMBL" id="JBHSWX010000012">
    <property type="protein sequence ID" value="MFC6786861.1"/>
    <property type="molecule type" value="Genomic_DNA"/>
</dbReference>
<dbReference type="RefSeq" id="WP_284061059.1">
    <property type="nucleotide sequence ID" value="NZ_CP126158.1"/>
</dbReference>
<dbReference type="Pfam" id="PF01917">
    <property type="entry name" value="Flagellin_arch-type"/>
    <property type="match status" value="1"/>
</dbReference>
<evidence type="ECO:0000313" key="1">
    <source>
        <dbReference type="EMBL" id="MFC6786861.1"/>
    </source>
</evidence>
<dbReference type="PANTHER" id="PTHR42200">
    <property type="entry name" value="ARCHAEAL FLAGELLA-RELATED PROTEIN F-RELATED"/>
    <property type="match status" value="1"/>
</dbReference>
<name>A0ABD5TC72_9EURY</name>
<dbReference type="PANTHER" id="PTHR42200:SF2">
    <property type="entry name" value="ARCHAEAL FLAGELLA-RELATED PROTEIN F"/>
    <property type="match status" value="1"/>
</dbReference>
<keyword evidence="2" id="KW-1185">Reference proteome</keyword>